<dbReference type="InterPro" id="IPR001841">
    <property type="entry name" value="Znf_RING"/>
</dbReference>
<feature type="region of interest" description="Disordered" evidence="7">
    <location>
        <begin position="168"/>
        <end position="200"/>
    </location>
</feature>
<evidence type="ECO:0000256" key="5">
    <source>
        <dbReference type="ARBA" id="ARBA00022833"/>
    </source>
</evidence>
<name>G7YMC1_CLOSI</name>
<evidence type="ECO:0000256" key="3">
    <source>
        <dbReference type="ARBA" id="ARBA00022771"/>
    </source>
</evidence>
<dbReference type="PANTHER" id="PTHR15067:SF4">
    <property type="entry name" value="E3 UBIQUITIN-PROTEIN LIGASE RNF8"/>
    <property type="match status" value="1"/>
</dbReference>
<dbReference type="GO" id="GO:0061630">
    <property type="term" value="F:ubiquitin protein ligase activity"/>
    <property type="evidence" value="ECO:0007669"/>
    <property type="project" value="TreeGrafter"/>
</dbReference>
<dbReference type="Pfam" id="PF13923">
    <property type="entry name" value="zf-C3HC4_2"/>
    <property type="match status" value="1"/>
</dbReference>
<feature type="compositionally biased region" description="Low complexity" evidence="7">
    <location>
        <begin position="175"/>
        <end position="190"/>
    </location>
</feature>
<dbReference type="Proteomes" id="UP000008909">
    <property type="component" value="Unassembled WGS sequence"/>
</dbReference>
<gene>
    <name evidence="9" type="ORF">CLF_112174</name>
</gene>
<reference evidence="9" key="1">
    <citation type="journal article" date="2011" name="Genome Biol.">
        <title>The draft genome of the carcinogenic human liver fluke Clonorchis sinensis.</title>
        <authorList>
            <person name="Wang X."/>
            <person name="Chen W."/>
            <person name="Huang Y."/>
            <person name="Sun J."/>
            <person name="Men J."/>
            <person name="Liu H."/>
            <person name="Luo F."/>
            <person name="Guo L."/>
            <person name="Lv X."/>
            <person name="Deng C."/>
            <person name="Zhou C."/>
            <person name="Fan Y."/>
            <person name="Li X."/>
            <person name="Huang L."/>
            <person name="Hu Y."/>
            <person name="Liang C."/>
            <person name="Hu X."/>
            <person name="Xu J."/>
            <person name="Yu X."/>
        </authorList>
    </citation>
    <scope>NUCLEOTIDE SEQUENCE [LARGE SCALE GENOMIC DNA]</scope>
    <source>
        <strain evidence="9">Henan</strain>
    </source>
</reference>
<dbReference type="GO" id="GO:0035861">
    <property type="term" value="C:site of double-strand break"/>
    <property type="evidence" value="ECO:0007669"/>
    <property type="project" value="TreeGrafter"/>
</dbReference>
<dbReference type="SMART" id="SM00184">
    <property type="entry name" value="RING"/>
    <property type="match status" value="1"/>
</dbReference>
<dbReference type="GO" id="GO:0008270">
    <property type="term" value="F:zinc ion binding"/>
    <property type="evidence" value="ECO:0007669"/>
    <property type="project" value="UniProtKB-KW"/>
</dbReference>
<evidence type="ECO:0000256" key="7">
    <source>
        <dbReference type="SAM" id="MobiDB-lite"/>
    </source>
</evidence>
<accession>G7YMC1</accession>
<dbReference type="PANTHER" id="PTHR15067">
    <property type="entry name" value="E3 UBIQUITIN-PROTEIN LIGASE RNF8"/>
    <property type="match status" value="1"/>
</dbReference>
<evidence type="ECO:0000256" key="6">
    <source>
        <dbReference type="PROSITE-ProRule" id="PRU00175"/>
    </source>
</evidence>
<sequence length="200" mass="23171">MWLFRSFYSCVIDYLEPAFLNDNLVQRPNIYDVMENTRSSKRLRTDMNNSHMGEDARSEAICPSVLQSLMEKEFTCAICHEIMINSTALRCGHCYCEYCICRWLNRNTSCPVCKKKTIKITRLIILDSFIRQVYELLLPTEEHRARLEEMELRSQQASLGTHWSISESELTNSTSEDTGSSIFSISSSTEDSYESSRNSR</sequence>
<reference key="2">
    <citation type="submission" date="2011-10" db="EMBL/GenBank/DDBJ databases">
        <title>The genome and transcriptome sequence of Clonorchis sinensis provide insights into the carcinogenic liver fluke.</title>
        <authorList>
            <person name="Wang X."/>
            <person name="Huang Y."/>
            <person name="Chen W."/>
            <person name="Liu H."/>
            <person name="Guo L."/>
            <person name="Chen Y."/>
            <person name="Luo F."/>
            <person name="Zhou W."/>
            <person name="Sun J."/>
            <person name="Mao Q."/>
            <person name="Liang P."/>
            <person name="Zhou C."/>
            <person name="Tian Y."/>
            <person name="Men J."/>
            <person name="Lv X."/>
            <person name="Huang L."/>
            <person name="Zhou J."/>
            <person name="Hu Y."/>
            <person name="Li R."/>
            <person name="Zhang F."/>
            <person name="Lei H."/>
            <person name="Li X."/>
            <person name="Hu X."/>
            <person name="Liang C."/>
            <person name="Xu J."/>
            <person name="Wu Z."/>
            <person name="Yu X."/>
        </authorList>
    </citation>
    <scope>NUCLEOTIDE SEQUENCE</scope>
    <source>
        <strain>Henan</strain>
    </source>
</reference>
<dbReference type="GO" id="GO:0005829">
    <property type="term" value="C:cytosol"/>
    <property type="evidence" value="ECO:0007669"/>
    <property type="project" value="TreeGrafter"/>
</dbReference>
<dbReference type="GO" id="GO:0006302">
    <property type="term" value="P:double-strand break repair"/>
    <property type="evidence" value="ECO:0007669"/>
    <property type="project" value="TreeGrafter"/>
</dbReference>
<dbReference type="GO" id="GO:0005634">
    <property type="term" value="C:nucleus"/>
    <property type="evidence" value="ECO:0007669"/>
    <property type="project" value="TreeGrafter"/>
</dbReference>
<dbReference type="InterPro" id="IPR017907">
    <property type="entry name" value="Znf_RING_CS"/>
</dbReference>
<keyword evidence="10" id="KW-1185">Reference proteome</keyword>
<keyword evidence="3 6" id="KW-0863">Zinc-finger</keyword>
<evidence type="ECO:0000256" key="2">
    <source>
        <dbReference type="ARBA" id="ARBA00022723"/>
    </source>
</evidence>
<dbReference type="SUPFAM" id="SSF57850">
    <property type="entry name" value="RING/U-box"/>
    <property type="match status" value="1"/>
</dbReference>
<feature type="domain" description="RING-type" evidence="8">
    <location>
        <begin position="76"/>
        <end position="114"/>
    </location>
</feature>
<dbReference type="GO" id="GO:0006511">
    <property type="term" value="P:ubiquitin-dependent protein catabolic process"/>
    <property type="evidence" value="ECO:0007669"/>
    <property type="project" value="TreeGrafter"/>
</dbReference>
<proteinExistence type="predicted"/>
<dbReference type="Gene3D" id="3.30.40.10">
    <property type="entry name" value="Zinc/RING finger domain, C3HC4 (zinc finger)"/>
    <property type="match status" value="1"/>
</dbReference>
<evidence type="ECO:0000256" key="1">
    <source>
        <dbReference type="ARBA" id="ARBA00022679"/>
    </source>
</evidence>
<organism evidence="9 10">
    <name type="scientific">Clonorchis sinensis</name>
    <name type="common">Chinese liver fluke</name>
    <dbReference type="NCBI Taxonomy" id="79923"/>
    <lineage>
        <taxon>Eukaryota</taxon>
        <taxon>Metazoa</taxon>
        <taxon>Spiralia</taxon>
        <taxon>Lophotrochozoa</taxon>
        <taxon>Platyhelminthes</taxon>
        <taxon>Trematoda</taxon>
        <taxon>Digenea</taxon>
        <taxon>Opisthorchiida</taxon>
        <taxon>Opisthorchiata</taxon>
        <taxon>Opisthorchiidae</taxon>
        <taxon>Clonorchis</taxon>
    </lineage>
</organism>
<dbReference type="InterPro" id="IPR013083">
    <property type="entry name" value="Znf_RING/FYVE/PHD"/>
</dbReference>
<dbReference type="EMBL" id="DF143724">
    <property type="protein sequence ID" value="GAA54101.1"/>
    <property type="molecule type" value="Genomic_DNA"/>
</dbReference>
<dbReference type="GO" id="GO:0070936">
    <property type="term" value="P:protein K48-linked ubiquitination"/>
    <property type="evidence" value="ECO:0007669"/>
    <property type="project" value="TreeGrafter"/>
</dbReference>
<protein>
    <submittedName>
        <fullName evidence="9">E3 ubiquitin-protein ligase RNF8</fullName>
    </submittedName>
</protein>
<keyword evidence="5" id="KW-0862">Zinc</keyword>
<dbReference type="AlphaFoldDB" id="G7YMC1"/>
<evidence type="ECO:0000313" key="10">
    <source>
        <dbReference type="Proteomes" id="UP000008909"/>
    </source>
</evidence>
<keyword evidence="2" id="KW-0479">Metal-binding</keyword>
<keyword evidence="1" id="KW-0808">Transferase</keyword>
<evidence type="ECO:0000259" key="8">
    <source>
        <dbReference type="PROSITE" id="PS50089"/>
    </source>
</evidence>
<evidence type="ECO:0000313" key="9">
    <source>
        <dbReference type="EMBL" id="GAA54101.1"/>
    </source>
</evidence>
<dbReference type="GO" id="GO:0042393">
    <property type="term" value="F:histone binding"/>
    <property type="evidence" value="ECO:0007669"/>
    <property type="project" value="TreeGrafter"/>
</dbReference>
<dbReference type="PROSITE" id="PS00518">
    <property type="entry name" value="ZF_RING_1"/>
    <property type="match status" value="1"/>
</dbReference>
<dbReference type="GO" id="GO:0000151">
    <property type="term" value="C:ubiquitin ligase complex"/>
    <property type="evidence" value="ECO:0007669"/>
    <property type="project" value="TreeGrafter"/>
</dbReference>
<keyword evidence="4" id="KW-0833">Ubl conjugation pathway</keyword>
<dbReference type="PROSITE" id="PS50089">
    <property type="entry name" value="ZF_RING_2"/>
    <property type="match status" value="1"/>
</dbReference>
<evidence type="ECO:0000256" key="4">
    <source>
        <dbReference type="ARBA" id="ARBA00022786"/>
    </source>
</evidence>